<proteinExistence type="predicted"/>
<organism evidence="4 5">
    <name type="scientific">Lingula anatina</name>
    <name type="common">Brachiopod</name>
    <name type="synonym">Lingula unguis</name>
    <dbReference type="NCBI Taxonomy" id="7574"/>
    <lineage>
        <taxon>Eukaryota</taxon>
        <taxon>Metazoa</taxon>
        <taxon>Spiralia</taxon>
        <taxon>Lophotrochozoa</taxon>
        <taxon>Brachiopoda</taxon>
        <taxon>Linguliformea</taxon>
        <taxon>Lingulata</taxon>
        <taxon>Lingulida</taxon>
        <taxon>Linguloidea</taxon>
        <taxon>Lingulidae</taxon>
        <taxon>Lingula</taxon>
    </lineage>
</organism>
<feature type="compositionally biased region" description="Polar residues" evidence="2">
    <location>
        <begin position="53"/>
        <end position="72"/>
    </location>
</feature>
<keyword evidence="1" id="KW-0862">Zinc</keyword>
<dbReference type="Pfam" id="PF00098">
    <property type="entry name" value="zf-CCHC"/>
    <property type="match status" value="1"/>
</dbReference>
<accession>A0A2R2MSI0</accession>
<reference evidence="5" key="1">
    <citation type="submission" date="2025-08" db="UniProtKB">
        <authorList>
            <consortium name="RefSeq"/>
        </authorList>
    </citation>
    <scope>IDENTIFICATION</scope>
    <source>
        <tissue evidence="5">Gonads</tissue>
    </source>
</reference>
<feature type="compositionally biased region" description="Polar residues" evidence="2">
    <location>
        <begin position="348"/>
        <end position="375"/>
    </location>
</feature>
<feature type="compositionally biased region" description="Polar residues" evidence="2">
    <location>
        <begin position="114"/>
        <end position="123"/>
    </location>
</feature>
<evidence type="ECO:0000313" key="4">
    <source>
        <dbReference type="Proteomes" id="UP000085678"/>
    </source>
</evidence>
<feature type="compositionally biased region" description="Polar residues" evidence="2">
    <location>
        <begin position="430"/>
        <end position="440"/>
    </location>
</feature>
<evidence type="ECO:0000313" key="5">
    <source>
        <dbReference type="RefSeq" id="XP_023933204.1"/>
    </source>
</evidence>
<dbReference type="KEGG" id="lak:106154682"/>
<sequence>MTEGLQKFQTEFISYMRRDNPSLLENSASPLTHAQQGHIEINDPHDADAPPVSDTSTESSTHGLAERISSNADFVPDPEQPVVSDPTVPAYRYGRQNSDPRGPHRQFREDVPTFTPTQRSQPVDTPLYTDENRQPPPTGRSFPIYNESHITCPQPPTRFQSYDGSTNFYSYYVKLCCVAESKGWGVKEIYEIMINSLEGKALDEFVKLPPNERMHLYSVVDTLMKCFGKTENSSLARTELAAIKQKENESYEEFGSRVRILALSAYRGTGLFNQMATESFLRGCSDKDLVGKVMCMRPRTLEEAVENARTCGANMQILGLRNENCNKQVRKVTFKEPQSPCTGHNEHQNPPNVSRVQFSPRSLSPNRTESFQSIDTEQRLQNIESSLLELIQLFRQSVNQTQKGNDAQFGTPPRGIPRCYNCHEMGHISTNCPQKNSDSLNRNRSPVRSNNRPQLQKDQI</sequence>
<feature type="region of interest" description="Disordered" evidence="2">
    <location>
        <begin position="41"/>
        <end position="142"/>
    </location>
</feature>
<dbReference type="GeneID" id="106154682"/>
<dbReference type="PANTHER" id="PTHR33223:SF6">
    <property type="entry name" value="CCHC-TYPE DOMAIN-CONTAINING PROTEIN"/>
    <property type="match status" value="1"/>
</dbReference>
<dbReference type="SUPFAM" id="SSF57756">
    <property type="entry name" value="Retrovirus zinc finger-like domains"/>
    <property type="match status" value="1"/>
</dbReference>
<dbReference type="InterPro" id="IPR001878">
    <property type="entry name" value="Znf_CCHC"/>
</dbReference>
<dbReference type="InParanoid" id="A0A2R2MSI0"/>
<dbReference type="SMART" id="SM00343">
    <property type="entry name" value="ZnF_C2HC"/>
    <property type="match status" value="1"/>
</dbReference>
<feature type="region of interest" description="Disordered" evidence="2">
    <location>
        <begin position="336"/>
        <end position="375"/>
    </location>
</feature>
<dbReference type="InterPro" id="IPR036875">
    <property type="entry name" value="Znf_CCHC_sf"/>
</dbReference>
<dbReference type="STRING" id="7574.A0A2R2MSI0"/>
<feature type="compositionally biased region" description="Low complexity" evidence="2">
    <location>
        <begin position="442"/>
        <end position="453"/>
    </location>
</feature>
<dbReference type="RefSeq" id="XP_023933204.1">
    <property type="nucleotide sequence ID" value="XM_024077436.1"/>
</dbReference>
<name>A0A2R2MSI0_LINAN</name>
<dbReference type="PROSITE" id="PS50158">
    <property type="entry name" value="ZF_CCHC"/>
    <property type="match status" value="1"/>
</dbReference>
<dbReference type="PANTHER" id="PTHR33223">
    <property type="entry name" value="CCHC-TYPE DOMAIN-CONTAINING PROTEIN"/>
    <property type="match status" value="1"/>
</dbReference>
<dbReference type="OrthoDB" id="7472621at2759"/>
<dbReference type="GO" id="GO:0003676">
    <property type="term" value="F:nucleic acid binding"/>
    <property type="evidence" value="ECO:0007669"/>
    <property type="project" value="InterPro"/>
</dbReference>
<dbReference type="GO" id="GO:0008270">
    <property type="term" value="F:zinc ion binding"/>
    <property type="evidence" value="ECO:0007669"/>
    <property type="project" value="UniProtKB-KW"/>
</dbReference>
<keyword evidence="4" id="KW-1185">Reference proteome</keyword>
<feature type="domain" description="CCHC-type" evidence="3">
    <location>
        <begin position="418"/>
        <end position="434"/>
    </location>
</feature>
<dbReference type="Gene3D" id="4.10.60.10">
    <property type="entry name" value="Zinc finger, CCHC-type"/>
    <property type="match status" value="1"/>
</dbReference>
<evidence type="ECO:0000259" key="3">
    <source>
        <dbReference type="PROSITE" id="PS50158"/>
    </source>
</evidence>
<evidence type="ECO:0000256" key="1">
    <source>
        <dbReference type="PROSITE-ProRule" id="PRU00047"/>
    </source>
</evidence>
<dbReference type="Proteomes" id="UP000085678">
    <property type="component" value="Unplaced"/>
</dbReference>
<feature type="region of interest" description="Disordered" evidence="2">
    <location>
        <begin position="430"/>
        <end position="460"/>
    </location>
</feature>
<gene>
    <name evidence="5" type="primary">LOC106154682</name>
</gene>
<dbReference type="AlphaFoldDB" id="A0A2R2MSI0"/>
<evidence type="ECO:0000256" key="2">
    <source>
        <dbReference type="SAM" id="MobiDB-lite"/>
    </source>
</evidence>
<keyword evidence="1" id="KW-0479">Metal-binding</keyword>
<protein>
    <submittedName>
        <fullName evidence="5">Uncharacterized protein LOC106154682</fullName>
    </submittedName>
</protein>
<keyword evidence="1" id="KW-0863">Zinc-finger</keyword>